<evidence type="ECO:0000313" key="1">
    <source>
        <dbReference type="EMBL" id="GGK49699.1"/>
    </source>
</evidence>
<proteinExistence type="predicted"/>
<comment type="caution">
    <text evidence="1">The sequence shown here is derived from an EMBL/GenBank/DDBJ whole genome shotgun (WGS) entry which is preliminary data.</text>
</comment>
<gene>
    <name evidence="1" type="ORF">GCM10011322_40880</name>
</gene>
<accession>A0A917QGS4</accession>
<dbReference type="EMBL" id="BMMF01000014">
    <property type="protein sequence ID" value="GGK49699.1"/>
    <property type="molecule type" value="Genomic_DNA"/>
</dbReference>
<name>A0A917QGS4_9HYPH</name>
<evidence type="ECO:0000313" key="2">
    <source>
        <dbReference type="Proteomes" id="UP000600449"/>
    </source>
</evidence>
<protein>
    <submittedName>
        <fullName evidence="1">Transcriptional regulator</fullName>
    </submittedName>
</protein>
<organism evidence="1 2">
    <name type="scientific">Salinarimonas ramus</name>
    <dbReference type="NCBI Taxonomy" id="690164"/>
    <lineage>
        <taxon>Bacteria</taxon>
        <taxon>Pseudomonadati</taxon>
        <taxon>Pseudomonadota</taxon>
        <taxon>Alphaproteobacteria</taxon>
        <taxon>Hyphomicrobiales</taxon>
        <taxon>Salinarimonadaceae</taxon>
        <taxon>Salinarimonas</taxon>
    </lineage>
</organism>
<dbReference type="Gene3D" id="6.10.10.120">
    <property type="entry name" value="Antitoxin ParD1-like"/>
    <property type="match status" value="1"/>
</dbReference>
<reference evidence="1 2" key="1">
    <citation type="journal article" date="2014" name="Int. J. Syst. Evol. Microbiol.">
        <title>Complete genome sequence of Corynebacterium casei LMG S-19264T (=DSM 44701T), isolated from a smear-ripened cheese.</title>
        <authorList>
            <consortium name="US DOE Joint Genome Institute (JGI-PGF)"/>
            <person name="Walter F."/>
            <person name="Albersmeier A."/>
            <person name="Kalinowski J."/>
            <person name="Ruckert C."/>
        </authorList>
    </citation>
    <scope>NUCLEOTIDE SEQUENCE [LARGE SCALE GENOMIC DNA]</scope>
    <source>
        <strain evidence="1 2">CGMCC 1.9161</strain>
    </source>
</reference>
<keyword evidence="2" id="KW-1185">Reference proteome</keyword>
<sequence>MSDTADRIAIEVEPRVAEALDQLVRTGRFGSRDAILQEGLRLVQGREAKLAELDAAIARSLAEADAGLGIPADEVFADLKARYRDPAD</sequence>
<dbReference type="InterPro" id="IPR038296">
    <property type="entry name" value="ParD_sf"/>
</dbReference>
<dbReference type="RefSeq" id="WP_188915120.1">
    <property type="nucleotide sequence ID" value="NZ_BMMF01000014.1"/>
</dbReference>
<dbReference type="Proteomes" id="UP000600449">
    <property type="component" value="Unassembled WGS sequence"/>
</dbReference>
<dbReference type="AlphaFoldDB" id="A0A917QGS4"/>